<gene>
    <name evidence="1" type="ORF">QFC21_001254</name>
</gene>
<sequence>MTAVAPSPLPFTNVNSRLVNDSPRSSHRHQQRNSSFRQHGGLAAAASPRNVNSLASTAGANSTNALDGYGDGIKALLADPIKFEPYAKKVVVDEAKYKPINGQMEALDHASAVAGPSRQPFSYAAGGEVAAPTPSSHASQTNGTDLWPRPVKTSWPNDPVYERHTKGLQNLGNTCFANSIMQVMMYTPPVLHYLSGDGHNFASCPLSSKGFCLTCELHKARRNLWTPNGSSWAPKDIMRSIKKICPTMRQYRQEDAHEFFRYGIDLLHNEALKVAKATDTFDAFLDLSLDVDRNIDSVKDALAKFVQKDTLKGKNKYKCEKCKKLVDATKQMLIVKAPEVLSLHLKRFTPTGRKITSTIKYTANLNLDHYMDSESPSPSYELYAVTVHQGSGPHIGHYYSFVKNKNGKWFEANDESVNISQAKIYASAYILHYIRKPGSALDAIKAGKQSQIYTPRKGPSENGRIDRNGSQAATPNTESTPIKRGEKRKHGSEDGASDEDEAERQSEKGPTPAKSKSNAPSAPDGHASPDEEPHARKKNRAQDRPFAPVPAQQFGYGTSSVSQALKSAHGDDRVFEARSQGYGHKNGGKNRGGKVHSSPYNTAGGMDSKRPKKKMKGRDFKKSSFQ</sequence>
<evidence type="ECO:0000313" key="1">
    <source>
        <dbReference type="EMBL" id="KAJ9106112.1"/>
    </source>
</evidence>
<dbReference type="Proteomes" id="UP001227268">
    <property type="component" value="Unassembled WGS sequence"/>
</dbReference>
<reference evidence="1" key="1">
    <citation type="submission" date="2023-04" db="EMBL/GenBank/DDBJ databases">
        <title>Draft Genome sequencing of Naganishia species isolated from polar environments using Oxford Nanopore Technology.</title>
        <authorList>
            <person name="Leo P."/>
            <person name="Venkateswaran K."/>
        </authorList>
    </citation>
    <scope>NUCLEOTIDE SEQUENCE</scope>
    <source>
        <strain evidence="1">MNA-CCFEE 5423</strain>
    </source>
</reference>
<proteinExistence type="predicted"/>
<evidence type="ECO:0000313" key="2">
    <source>
        <dbReference type="Proteomes" id="UP001227268"/>
    </source>
</evidence>
<protein>
    <submittedName>
        <fullName evidence="1">Uncharacterized protein</fullName>
    </submittedName>
</protein>
<organism evidence="1 2">
    <name type="scientific">Naganishia friedmannii</name>
    <dbReference type="NCBI Taxonomy" id="89922"/>
    <lineage>
        <taxon>Eukaryota</taxon>
        <taxon>Fungi</taxon>
        <taxon>Dikarya</taxon>
        <taxon>Basidiomycota</taxon>
        <taxon>Agaricomycotina</taxon>
        <taxon>Tremellomycetes</taxon>
        <taxon>Filobasidiales</taxon>
        <taxon>Filobasidiaceae</taxon>
        <taxon>Naganishia</taxon>
    </lineage>
</organism>
<comment type="caution">
    <text evidence="1">The sequence shown here is derived from an EMBL/GenBank/DDBJ whole genome shotgun (WGS) entry which is preliminary data.</text>
</comment>
<dbReference type="EMBL" id="JASBWT010000003">
    <property type="protein sequence ID" value="KAJ9106112.1"/>
    <property type="molecule type" value="Genomic_DNA"/>
</dbReference>
<name>A0ACC2W673_9TREE</name>
<accession>A0ACC2W673</accession>
<keyword evidence="2" id="KW-1185">Reference proteome</keyword>